<evidence type="ECO:0000256" key="1">
    <source>
        <dbReference type="SAM" id="MobiDB-lite"/>
    </source>
</evidence>
<evidence type="ECO:0000313" key="2">
    <source>
        <dbReference type="EMBL" id="KAK3232959.1"/>
    </source>
</evidence>
<dbReference type="Proteomes" id="UP001190700">
    <property type="component" value="Unassembled WGS sequence"/>
</dbReference>
<dbReference type="AlphaFoldDB" id="A0AAE0EM11"/>
<accession>A0AAE0EM11</accession>
<keyword evidence="3" id="KW-1185">Reference proteome</keyword>
<dbReference type="EMBL" id="LGRX02035836">
    <property type="protein sequence ID" value="KAK3232959.1"/>
    <property type="molecule type" value="Genomic_DNA"/>
</dbReference>
<feature type="region of interest" description="Disordered" evidence="1">
    <location>
        <begin position="222"/>
        <end position="245"/>
    </location>
</feature>
<sequence length="544" mass="60860">MHSGGSPAAYDEETMERGALKVPKKIDTRVIDRSFFQEARDEGVICYEPCGDLCCAGLEMLLRCGVKVNMYLYQDVSPASQAVASRTRGLTLSRRHPDLLPAAAIQLEQLPPNLEDTKLEDLVVRERRTVRGTVVRDDDIAEEGESREVNLDEKAIAMGYSASELRMPDGMGDEELAGVLGLVMDRRRMELLFAVAEASITGLPRSAKSQEVEHAWRAYCHTHGKPRRNGGHSGVKPGAGTSSFGGKMDHEVKQLYQTVQQEALRENYPGIHARGRVVPQVAEDQRPSRLQDLPKDGVQRIRRRAARHSYNAAKQQSTGVAPFTLLFAQKATVPPDLRKRPELNFEDQEEETIADDLLQRTNIVKTRMVHAGCSLEIAQHRDTLLYEHRRSGGYEPKPHQFKAGDFVYIRKTPRSGMEVVTKPAILKLVKVQRDGVVVLEDSTKLGEQSTVQNKLAAVEPKLKEKRWEQMRGCYQPMLLTRTQVKVARLEWGLELVMTVPHEVKRLANAGSGLEEDQTRVGSLGWHRGNQQGDAVGVRGLTWKS</sequence>
<name>A0AAE0EM11_9CHLO</name>
<gene>
    <name evidence="2" type="ORF">CYMTET_56716</name>
</gene>
<evidence type="ECO:0000313" key="3">
    <source>
        <dbReference type="Proteomes" id="UP001190700"/>
    </source>
</evidence>
<proteinExistence type="predicted"/>
<reference evidence="2 3" key="1">
    <citation type="journal article" date="2015" name="Genome Biol. Evol.">
        <title>Comparative Genomics of a Bacterivorous Green Alga Reveals Evolutionary Causalities and Consequences of Phago-Mixotrophic Mode of Nutrition.</title>
        <authorList>
            <person name="Burns J.A."/>
            <person name="Paasch A."/>
            <person name="Narechania A."/>
            <person name="Kim E."/>
        </authorList>
    </citation>
    <scope>NUCLEOTIDE SEQUENCE [LARGE SCALE GENOMIC DNA]</scope>
    <source>
        <strain evidence="2 3">PLY_AMNH</strain>
    </source>
</reference>
<comment type="caution">
    <text evidence="2">The sequence shown here is derived from an EMBL/GenBank/DDBJ whole genome shotgun (WGS) entry which is preliminary data.</text>
</comment>
<protein>
    <submittedName>
        <fullName evidence="2">Uncharacterized protein</fullName>
    </submittedName>
</protein>
<organism evidence="2 3">
    <name type="scientific">Cymbomonas tetramitiformis</name>
    <dbReference type="NCBI Taxonomy" id="36881"/>
    <lineage>
        <taxon>Eukaryota</taxon>
        <taxon>Viridiplantae</taxon>
        <taxon>Chlorophyta</taxon>
        <taxon>Pyramimonadophyceae</taxon>
        <taxon>Pyramimonadales</taxon>
        <taxon>Pyramimonadaceae</taxon>
        <taxon>Cymbomonas</taxon>
    </lineage>
</organism>